<evidence type="ECO:0000313" key="1">
    <source>
        <dbReference type="EMBL" id="KOC60463.1"/>
    </source>
</evidence>
<evidence type="ECO:0008006" key="3">
    <source>
        <dbReference type="Google" id="ProtNLM"/>
    </source>
</evidence>
<dbReference type="Gene3D" id="3.30.420.10">
    <property type="entry name" value="Ribonuclease H-like superfamily/Ribonuclease H"/>
    <property type="match status" value="1"/>
</dbReference>
<dbReference type="AlphaFoldDB" id="A0A0L7QPA0"/>
<dbReference type="EMBL" id="KQ414821">
    <property type="protein sequence ID" value="KOC60463.1"/>
    <property type="molecule type" value="Genomic_DNA"/>
</dbReference>
<dbReference type="STRING" id="597456.A0A0L7QPA0"/>
<dbReference type="GO" id="GO:0003676">
    <property type="term" value="F:nucleic acid binding"/>
    <property type="evidence" value="ECO:0007669"/>
    <property type="project" value="InterPro"/>
</dbReference>
<sequence length="97" mass="11509">MLVCNLLANNSTKLVPQAPFSPHQTSCDFFLFSRFEQPLRGCRFESIEVIKQNSLNELKAISETEFHRCFEEVKKRWLKCIVSNWDYFEGNRMEIDE</sequence>
<name>A0A0L7QPA0_9HYME</name>
<proteinExistence type="predicted"/>
<protein>
    <recommendedName>
        <fullName evidence="3">Histone-lysine N-methyltransferase SETMAR</fullName>
    </recommendedName>
</protein>
<reference evidence="1 2" key="1">
    <citation type="submission" date="2015-07" db="EMBL/GenBank/DDBJ databases">
        <title>The genome of Habropoda laboriosa.</title>
        <authorList>
            <person name="Pan H."/>
            <person name="Kapheim K."/>
        </authorList>
    </citation>
    <scope>NUCLEOTIDE SEQUENCE [LARGE SCALE GENOMIC DNA]</scope>
    <source>
        <strain evidence="1">0110345459</strain>
    </source>
</reference>
<accession>A0A0L7QPA0</accession>
<evidence type="ECO:0000313" key="2">
    <source>
        <dbReference type="Proteomes" id="UP000053825"/>
    </source>
</evidence>
<dbReference type="Proteomes" id="UP000053825">
    <property type="component" value="Unassembled WGS sequence"/>
</dbReference>
<gene>
    <name evidence="1" type="ORF">WH47_07471</name>
</gene>
<keyword evidence="2" id="KW-1185">Reference proteome</keyword>
<dbReference type="InterPro" id="IPR036397">
    <property type="entry name" value="RNaseH_sf"/>
</dbReference>
<organism evidence="1 2">
    <name type="scientific">Habropoda laboriosa</name>
    <dbReference type="NCBI Taxonomy" id="597456"/>
    <lineage>
        <taxon>Eukaryota</taxon>
        <taxon>Metazoa</taxon>
        <taxon>Ecdysozoa</taxon>
        <taxon>Arthropoda</taxon>
        <taxon>Hexapoda</taxon>
        <taxon>Insecta</taxon>
        <taxon>Pterygota</taxon>
        <taxon>Neoptera</taxon>
        <taxon>Endopterygota</taxon>
        <taxon>Hymenoptera</taxon>
        <taxon>Apocrita</taxon>
        <taxon>Aculeata</taxon>
        <taxon>Apoidea</taxon>
        <taxon>Anthophila</taxon>
        <taxon>Apidae</taxon>
        <taxon>Habropoda</taxon>
    </lineage>
</organism>